<dbReference type="KEGG" id="ara:Arad_12050"/>
<protein>
    <submittedName>
        <fullName evidence="1">Uncharacterized protein</fullName>
    </submittedName>
</protein>
<dbReference type="Proteomes" id="UP000001600">
    <property type="component" value="Plasmid pAtK84c"/>
</dbReference>
<geneLocation type="plasmid" evidence="1 2">
    <name>pAtK84c</name>
</geneLocation>
<evidence type="ECO:0000313" key="2">
    <source>
        <dbReference type="Proteomes" id="UP000001600"/>
    </source>
</evidence>
<dbReference type="AlphaFoldDB" id="B9JPQ7"/>
<accession>B9JPQ7</accession>
<dbReference type="EMBL" id="CP000631">
    <property type="protein sequence ID" value="ACM31126.1"/>
    <property type="molecule type" value="Genomic_DNA"/>
</dbReference>
<reference evidence="1 2" key="1">
    <citation type="journal article" date="2009" name="J. Bacteriol.">
        <title>Genome sequences of three Agrobacterium biovars help elucidate the evolution of multichromosome genomes in bacteria.</title>
        <authorList>
            <person name="Slater S.C."/>
            <person name="Goldman B.S."/>
            <person name="Goodner B."/>
            <person name="Setubal J.C."/>
            <person name="Farrand S.K."/>
            <person name="Nester E.W."/>
            <person name="Burr T.J."/>
            <person name="Banta L."/>
            <person name="Dickerman A.W."/>
            <person name="Paulsen I."/>
            <person name="Otten L."/>
            <person name="Suen G."/>
            <person name="Welch R."/>
            <person name="Almeida N.F."/>
            <person name="Arnold F."/>
            <person name="Burton O.T."/>
            <person name="Du Z."/>
            <person name="Ewing A."/>
            <person name="Godsy E."/>
            <person name="Heisel S."/>
            <person name="Houmiel K.L."/>
            <person name="Jhaveri J."/>
            <person name="Lu J."/>
            <person name="Miller N.M."/>
            <person name="Norton S."/>
            <person name="Chen Q."/>
            <person name="Phoolcharoen W."/>
            <person name="Ohlin V."/>
            <person name="Ondrusek D."/>
            <person name="Pride N."/>
            <person name="Stricklin S.L."/>
            <person name="Sun J."/>
            <person name="Wheeler C."/>
            <person name="Wilson L."/>
            <person name="Zhu H."/>
            <person name="Wood D.W."/>
        </authorList>
    </citation>
    <scope>NUCLEOTIDE SEQUENCE [LARGE SCALE GENOMIC DNA]</scope>
    <source>
        <strain evidence="2">K84 / ATCC BAA-868</strain>
        <plasmid evidence="1 2">pAtK84c</plasmid>
    </source>
</reference>
<organism evidence="1 2">
    <name type="scientific">Rhizobium rhizogenes (strain K84 / ATCC BAA-868)</name>
    <name type="common">Agrobacterium radiobacter</name>
    <dbReference type="NCBI Taxonomy" id="311403"/>
    <lineage>
        <taxon>Bacteria</taxon>
        <taxon>Pseudomonadati</taxon>
        <taxon>Pseudomonadota</taxon>
        <taxon>Alphaproteobacteria</taxon>
        <taxon>Hyphomicrobiales</taxon>
        <taxon>Rhizobiaceae</taxon>
        <taxon>Rhizobium/Agrobacterium group</taxon>
        <taxon>Rhizobium</taxon>
    </lineage>
</organism>
<keyword evidence="1" id="KW-0614">Plasmid</keyword>
<gene>
    <name evidence="1" type="ordered locus">Arad_12050</name>
</gene>
<name>B9JPQ7_RHIR8</name>
<dbReference type="HOGENOM" id="CLU_2713374_0_0_5"/>
<proteinExistence type="predicted"/>
<sequence length="72" mass="7648">MYDLGYPRLAGDLAVGAEASILVLIVVDLLKPVVEHLKAAVPSFPTVIKVNQKGQGYSARIANTSRRASLGK</sequence>
<evidence type="ECO:0000313" key="1">
    <source>
        <dbReference type="EMBL" id="ACM31126.1"/>
    </source>
</evidence>